<evidence type="ECO:0000313" key="1">
    <source>
        <dbReference type="EMBL" id="NRT92182.1"/>
    </source>
</evidence>
<dbReference type="RefSeq" id="WP_241415106.1">
    <property type="nucleotide sequence ID" value="NZ_JABSWW010000001.1"/>
</dbReference>
<dbReference type="EMBL" id="JABSWW010000001">
    <property type="protein sequence ID" value="NRT92182.1"/>
    <property type="molecule type" value="Genomic_DNA"/>
</dbReference>
<reference evidence="1" key="2">
    <citation type="journal article" date="2022" name="Nat. Biotechnol.">
        <title>Carbon-negative production of acetone and isopropanol by gas fermentation at industrial pilot scale.</title>
        <authorList>
            <person name="Liew F.E."/>
            <person name="Nogle R."/>
            <person name="Abdalla T."/>
            <person name="Rasor B.J."/>
            <person name="Canter C."/>
            <person name="Jensen R.O."/>
            <person name="Wang L."/>
            <person name="Strutz J."/>
            <person name="Chirania P."/>
            <person name="De Tissera S."/>
            <person name="Mueller A.P."/>
            <person name="Ruan Z."/>
            <person name="Gao A."/>
            <person name="Tran L."/>
            <person name="Engle N.L."/>
            <person name="Bromley J.C."/>
            <person name="Daniell J."/>
            <person name="Conrado R."/>
            <person name="Tschaplinski T.J."/>
            <person name="Giannone R.J."/>
            <person name="Hettich R.L."/>
            <person name="Karim A.S."/>
            <person name="Simpson S.D."/>
            <person name="Brown S.D."/>
            <person name="Leang C."/>
            <person name="Jewett M.C."/>
            <person name="Kopke M."/>
        </authorList>
    </citation>
    <scope>NUCLEOTIDE SEQUENCE</scope>
    <source>
        <strain evidence="1">DJ080</strain>
    </source>
</reference>
<name>A0AAX0BAM4_CLOBE</name>
<comment type="caution">
    <text evidence="1">The sequence shown here is derived from an EMBL/GenBank/DDBJ whole genome shotgun (WGS) entry which is preliminary data.</text>
</comment>
<organism evidence="1 2">
    <name type="scientific">Clostridium beijerinckii</name>
    <name type="common">Clostridium MP</name>
    <dbReference type="NCBI Taxonomy" id="1520"/>
    <lineage>
        <taxon>Bacteria</taxon>
        <taxon>Bacillati</taxon>
        <taxon>Bacillota</taxon>
        <taxon>Clostridia</taxon>
        <taxon>Eubacteriales</taxon>
        <taxon>Clostridiaceae</taxon>
        <taxon>Clostridium</taxon>
    </lineage>
</organism>
<reference evidence="1" key="1">
    <citation type="submission" date="2020-05" db="EMBL/GenBank/DDBJ databases">
        <authorList>
            <person name="Brown S."/>
            <person name="Huntemann M."/>
            <person name="Clum A."/>
            <person name="Spunde A."/>
            <person name="Palaniappan K."/>
            <person name="Ritter S."/>
            <person name="Mikhailova N."/>
            <person name="Chen I.-M."/>
            <person name="Stamatis D."/>
            <person name="Reddy T."/>
            <person name="O'Malley R."/>
            <person name="Daum C."/>
            <person name="Shapiro N."/>
            <person name="Ivanova N."/>
            <person name="Kyrpides N."/>
            <person name="Woyke T."/>
        </authorList>
    </citation>
    <scope>NUCLEOTIDE SEQUENCE</scope>
    <source>
        <strain evidence="1">DJ080</strain>
    </source>
</reference>
<evidence type="ECO:0008006" key="3">
    <source>
        <dbReference type="Google" id="ProtNLM"/>
    </source>
</evidence>
<protein>
    <recommendedName>
        <fullName evidence="3">Lipoprotein</fullName>
    </recommendedName>
</protein>
<dbReference type="AlphaFoldDB" id="A0AAX0BAM4"/>
<evidence type="ECO:0000313" key="2">
    <source>
        <dbReference type="Proteomes" id="UP001193748"/>
    </source>
</evidence>
<gene>
    <name evidence="1" type="ORF">B0H41_005861</name>
</gene>
<proteinExistence type="predicted"/>
<accession>A0AAX0BAM4</accession>
<dbReference type="Proteomes" id="UP001193748">
    <property type="component" value="Unassembled WGS sequence"/>
</dbReference>
<sequence length="59" mass="6853">MEICKKINQKYLNENPSKNAISIDYNGIKIEYTSNQYKAVPEGYKPTEEEKELENKGIL</sequence>